<sequence length="89" mass="10350">MTHDPITPDRERRLDAITWPRLEKRWCECTEAEIEQVLAELNRETAESRARTAAAEIRIAAMQARIDQGEAHIRDGLERLERWANGTRP</sequence>
<evidence type="ECO:0000313" key="1">
    <source>
        <dbReference type="EMBL" id="RJO80233.1"/>
    </source>
</evidence>
<organism evidence="1 2">
    <name type="scientific">Nocardia panacis</name>
    <dbReference type="NCBI Taxonomy" id="2340916"/>
    <lineage>
        <taxon>Bacteria</taxon>
        <taxon>Bacillati</taxon>
        <taxon>Actinomycetota</taxon>
        <taxon>Actinomycetes</taxon>
        <taxon>Mycobacteriales</taxon>
        <taxon>Nocardiaceae</taxon>
        <taxon>Nocardia</taxon>
    </lineage>
</organism>
<name>A0A3A4KUR5_9NOCA</name>
<proteinExistence type="predicted"/>
<reference evidence="1 2" key="1">
    <citation type="submission" date="2018-09" db="EMBL/GenBank/DDBJ databases">
        <title>YIM PH21274 draft genome.</title>
        <authorList>
            <person name="Miao C."/>
        </authorList>
    </citation>
    <scope>NUCLEOTIDE SEQUENCE [LARGE SCALE GENOMIC DNA]</scope>
    <source>
        <strain evidence="1 2">YIM PH 21724</strain>
    </source>
</reference>
<dbReference type="Proteomes" id="UP000266677">
    <property type="component" value="Unassembled WGS sequence"/>
</dbReference>
<accession>A0A3A4KUR5</accession>
<dbReference type="AlphaFoldDB" id="A0A3A4KUR5"/>
<dbReference type="EMBL" id="QZFU01000005">
    <property type="protein sequence ID" value="RJO80233.1"/>
    <property type="molecule type" value="Genomic_DNA"/>
</dbReference>
<protein>
    <submittedName>
        <fullName evidence="1">Uncharacterized protein</fullName>
    </submittedName>
</protein>
<evidence type="ECO:0000313" key="2">
    <source>
        <dbReference type="Proteomes" id="UP000266677"/>
    </source>
</evidence>
<gene>
    <name evidence="1" type="ORF">D5S18_00315</name>
</gene>
<dbReference type="OrthoDB" id="4571133at2"/>
<keyword evidence="2" id="KW-1185">Reference proteome</keyword>
<comment type="caution">
    <text evidence="1">The sequence shown here is derived from an EMBL/GenBank/DDBJ whole genome shotgun (WGS) entry which is preliminary data.</text>
</comment>
<dbReference type="RefSeq" id="WP_120036759.1">
    <property type="nucleotide sequence ID" value="NZ_QZFU01000005.1"/>
</dbReference>